<dbReference type="PANTHER" id="PTHR21228">
    <property type="entry name" value="FAST LEU-RICH DOMAIN-CONTAINING"/>
    <property type="match status" value="1"/>
</dbReference>
<dbReference type="GO" id="GO:0000963">
    <property type="term" value="P:mitochondrial RNA processing"/>
    <property type="evidence" value="ECO:0007669"/>
    <property type="project" value="TreeGrafter"/>
</dbReference>
<dbReference type="GO" id="GO:0005759">
    <property type="term" value="C:mitochondrial matrix"/>
    <property type="evidence" value="ECO:0007669"/>
    <property type="project" value="TreeGrafter"/>
</dbReference>
<dbReference type="InterPro" id="IPR013584">
    <property type="entry name" value="RAP"/>
</dbReference>
<evidence type="ECO:0000256" key="1">
    <source>
        <dbReference type="SAM" id="MobiDB-lite"/>
    </source>
</evidence>
<evidence type="ECO:0000313" key="4">
    <source>
        <dbReference type="Proteomes" id="UP001224775"/>
    </source>
</evidence>
<reference evidence="3" key="1">
    <citation type="submission" date="2023-06" db="EMBL/GenBank/DDBJ databases">
        <title>Survivors Of The Sea: Transcriptome response of Skeletonema marinoi to long-term dormancy.</title>
        <authorList>
            <person name="Pinder M.I.M."/>
            <person name="Kourtchenko O."/>
            <person name="Robertson E.K."/>
            <person name="Larsson T."/>
            <person name="Maumus F."/>
            <person name="Osuna-Cruz C.M."/>
            <person name="Vancaester E."/>
            <person name="Stenow R."/>
            <person name="Vandepoele K."/>
            <person name="Ploug H."/>
            <person name="Bruchert V."/>
            <person name="Godhe A."/>
            <person name="Topel M."/>
        </authorList>
    </citation>
    <scope>NUCLEOTIDE SEQUENCE</scope>
    <source>
        <strain evidence="3">R05AC</strain>
    </source>
</reference>
<feature type="region of interest" description="Disordered" evidence="1">
    <location>
        <begin position="58"/>
        <end position="85"/>
    </location>
</feature>
<feature type="domain" description="RAP" evidence="2">
    <location>
        <begin position="993"/>
        <end position="1050"/>
    </location>
</feature>
<organism evidence="3 4">
    <name type="scientific">Skeletonema marinoi</name>
    <dbReference type="NCBI Taxonomy" id="267567"/>
    <lineage>
        <taxon>Eukaryota</taxon>
        <taxon>Sar</taxon>
        <taxon>Stramenopiles</taxon>
        <taxon>Ochrophyta</taxon>
        <taxon>Bacillariophyta</taxon>
        <taxon>Coscinodiscophyceae</taxon>
        <taxon>Thalassiosirophycidae</taxon>
        <taxon>Thalassiosirales</taxon>
        <taxon>Skeletonemataceae</taxon>
        <taxon>Skeletonema</taxon>
        <taxon>Skeletonema marinoi-dohrnii complex</taxon>
    </lineage>
</organism>
<dbReference type="AlphaFoldDB" id="A0AAD8Y1T1"/>
<dbReference type="GO" id="GO:0035770">
    <property type="term" value="C:ribonucleoprotein granule"/>
    <property type="evidence" value="ECO:0007669"/>
    <property type="project" value="TreeGrafter"/>
</dbReference>
<dbReference type="PROSITE" id="PS51286">
    <property type="entry name" value="RAP"/>
    <property type="match status" value="1"/>
</dbReference>
<keyword evidence="4" id="KW-1185">Reference proteome</keyword>
<name>A0AAD8Y1T1_9STRA</name>
<feature type="region of interest" description="Disordered" evidence="1">
    <location>
        <begin position="105"/>
        <end position="133"/>
    </location>
</feature>
<gene>
    <name evidence="3" type="ORF">QTG54_011315</name>
</gene>
<dbReference type="Pfam" id="PF26172">
    <property type="entry name" value="RESC8"/>
    <property type="match status" value="1"/>
</dbReference>
<evidence type="ECO:0000259" key="2">
    <source>
        <dbReference type="PROSITE" id="PS51286"/>
    </source>
</evidence>
<dbReference type="GO" id="GO:0003723">
    <property type="term" value="F:RNA binding"/>
    <property type="evidence" value="ECO:0007669"/>
    <property type="project" value="TreeGrafter"/>
</dbReference>
<accession>A0AAD8Y1T1</accession>
<dbReference type="SMART" id="SM00952">
    <property type="entry name" value="RAP"/>
    <property type="match status" value="1"/>
</dbReference>
<dbReference type="Pfam" id="PF26188">
    <property type="entry name" value="RESC6"/>
    <property type="match status" value="1"/>
</dbReference>
<comment type="caution">
    <text evidence="3">The sequence shown here is derived from an EMBL/GenBank/DDBJ whole genome shotgun (WGS) entry which is preliminary data.</text>
</comment>
<dbReference type="InterPro" id="IPR058917">
    <property type="entry name" value="RESC6_dom"/>
</dbReference>
<proteinExistence type="predicted"/>
<evidence type="ECO:0000313" key="3">
    <source>
        <dbReference type="EMBL" id="KAK1738021.1"/>
    </source>
</evidence>
<dbReference type="EMBL" id="JATAAI010000022">
    <property type="protein sequence ID" value="KAK1738021.1"/>
    <property type="molecule type" value="Genomic_DNA"/>
</dbReference>
<dbReference type="InterPro" id="IPR058977">
    <property type="entry name" value="RESC8_HEAT"/>
</dbReference>
<dbReference type="PANTHER" id="PTHR21228:SF40">
    <property type="entry name" value="LD45607P"/>
    <property type="match status" value="1"/>
</dbReference>
<dbReference type="Proteomes" id="UP001224775">
    <property type="component" value="Unassembled WGS sequence"/>
</dbReference>
<dbReference type="InterPro" id="IPR050870">
    <property type="entry name" value="FAST_kinase"/>
</dbReference>
<sequence length="1056" mass="118287">MLHQSQLLSRNITTAARQSTLISRFLCSAIGSRGGDTEIDKKNKPRARSDYYYNVIRPARSSGGGGGKESHNRLRPPGNVIENNSNSSFQNDNLHTFSRGGNIIRGQHQHGSRSDIFPRNSNTQKSPPIKYNNFKSNYTPETAENKQLYQSIIKCKTIKDTVAVAHDHLDKLSPRTTAAVWKHLSLLLSKPHHNNSNAHVIDEQLKKQLDVLLSHTSNQIAAHNPTVLANTAHALASIVKTTTLATNNKKQNGSINQLFHNLLLNDHVTIWNKLQHRYIETEESFGARQIVTLAWSFATVLEPITRNNNHNSSLLNVAPFFSAAYRTFQSKSEDFSTKHLVNLAWSCMTCKHSMPELFNELSDEFISRRLDPNEAEYLDAVTLCQLASSFAKARHNDARLFQAIAQAVLPILHDFNGRHLANLIQPFAFAKIVPELGDDGRILFDEVAKISIFQVKSLAPQNMANILWAYATTEQSHPALFDAIAQEAAPRLKEFSPKQLANLAWALSKYPPPQSKDHIFDRIASEVVHRGLESFTNQGLTMIAHSFATVGHTSHDEFWSTVEGAAADRAPQFGHLECVQMAWSFATIDRPSDELFCRIERVAISNIRAFNSQGLSNLSWAFSTLGYDSLPIFQAIADSSMRKMNEFKPTEKAMLVLSFSRISHPFQSLFDKVASRSVSELKSFGSLDLFNIVVSYSKADASKRNKKLLKAIADEIVSRPSSLSPKMLVGIAWSYANEGFRDPKLFNFISKECLGYCASFDSQEIASLAWSFVSVGCRDRLLLQSLSEKSDDRWEEFGAQPLANMAWAYATAEEDRPSLFEGIADSAIAIQNDFTSQGVSNLLWAFSAAGYPEQRLFQSLATPASSVLCEAGHQSLANIAWAYSVANVEDSSLFNKQFVNVCVQKEHDFDYQGLRQLHQWNLWRKELKSDISLPHDLGTRCYNEFMKQTLISSDLQKQVVSVLHSVGLIVDEEVQTKSGYVLDATFIHNGKVIGLEIDGPSHFIGKKKKGNTILKERQVANVDLIPLISVPYWEWSDLVSLEDKESYILNKIDQTE</sequence>
<dbReference type="GO" id="GO:0044528">
    <property type="term" value="P:regulation of mitochondrial mRNA stability"/>
    <property type="evidence" value="ECO:0007669"/>
    <property type="project" value="TreeGrafter"/>
</dbReference>
<dbReference type="Pfam" id="PF08373">
    <property type="entry name" value="RAP"/>
    <property type="match status" value="1"/>
</dbReference>
<protein>
    <submittedName>
        <fullName evidence="3">RAP domain-containing protein</fullName>
    </submittedName>
</protein>